<keyword evidence="2" id="KW-1185">Reference proteome</keyword>
<evidence type="ECO:0000313" key="1">
    <source>
        <dbReference type="EMBL" id="MBB3184541.1"/>
    </source>
</evidence>
<evidence type="ECO:0000313" key="2">
    <source>
        <dbReference type="Proteomes" id="UP000563050"/>
    </source>
</evidence>
<proteinExistence type="predicted"/>
<gene>
    <name evidence="1" type="ORF">FHR95_002114</name>
</gene>
<dbReference type="RefSeq" id="WP_246378509.1">
    <property type="nucleotide sequence ID" value="NZ_JACHXQ010000006.1"/>
</dbReference>
<reference evidence="1 2" key="1">
    <citation type="submission" date="2020-08" db="EMBL/GenBank/DDBJ databases">
        <title>Genomic Encyclopedia of Type Strains, Phase III (KMG-III): the genomes of soil and plant-associated and newly described type strains.</title>
        <authorList>
            <person name="Whitman W."/>
        </authorList>
    </citation>
    <scope>NUCLEOTIDE SEQUENCE [LARGE SCALE GENOMIC DNA]</scope>
    <source>
        <strain evidence="1 2">CECT 7341</strain>
    </source>
</reference>
<comment type="caution">
    <text evidence="1">The sequence shown here is derived from an EMBL/GenBank/DDBJ whole genome shotgun (WGS) entry which is preliminary data.</text>
</comment>
<dbReference type="EMBL" id="JACHXQ010000006">
    <property type="protein sequence ID" value="MBB3184541.1"/>
    <property type="molecule type" value="Genomic_DNA"/>
</dbReference>
<organism evidence="1 2">
    <name type="scientific">Halomonas fontilapidosi</name>
    <dbReference type="NCBI Taxonomy" id="616675"/>
    <lineage>
        <taxon>Bacteria</taxon>
        <taxon>Pseudomonadati</taxon>
        <taxon>Pseudomonadota</taxon>
        <taxon>Gammaproteobacteria</taxon>
        <taxon>Oceanospirillales</taxon>
        <taxon>Halomonadaceae</taxon>
        <taxon>Halomonas</taxon>
    </lineage>
</organism>
<protein>
    <submittedName>
        <fullName evidence="1">Uncharacterized protein</fullName>
    </submittedName>
</protein>
<dbReference type="Proteomes" id="UP000563050">
    <property type="component" value="Unassembled WGS sequence"/>
</dbReference>
<dbReference type="AlphaFoldDB" id="A0A7W5DKF3"/>
<sequence length="69" mass="7297">MIALGGYVPATLEDLADTLHQALQPLIADAVRDPRHQQVVVHSVEEGFQVEVDHPAVAGGNMGLNGRDG</sequence>
<accession>A0A7W5DKF3</accession>
<name>A0A7W5DKF3_9GAMM</name>